<accession>A0A1H9UBP6</accession>
<dbReference type="AlphaFoldDB" id="A0A1H9UBP6"/>
<dbReference type="Gene3D" id="3.40.50.150">
    <property type="entry name" value="Vaccinia Virus protein VP39"/>
    <property type="match status" value="1"/>
</dbReference>
<keyword evidence="1 4" id="KW-0489">Methyltransferase</keyword>
<evidence type="ECO:0000256" key="3">
    <source>
        <dbReference type="ARBA" id="ARBA00022747"/>
    </source>
</evidence>
<protein>
    <submittedName>
        <fullName evidence="4">DNA (Cytosine-5)-methyltransferase 1</fullName>
    </submittedName>
</protein>
<gene>
    <name evidence="4" type="ORF">SAMN04488000_115153</name>
</gene>
<evidence type="ECO:0000313" key="5">
    <source>
        <dbReference type="Proteomes" id="UP000199503"/>
    </source>
</evidence>
<sequence length="203" mass="22595">MQPTMLDLYSGAGGAAYGYRMAGWHVTGVDINPQPRYAGHVFHQGDALEFLAAHGHEFDAVHASPPCQHYANVTRWRGDQDEHVDLLADTRDALTRSYAPWVIENVPEAPLRPDFLLCGSMFDLRVRRHRAFETSGWGLQLTAPCNHRMGLRPFNHSNERAYADAMGCSWMSAREGRQAVPPAYTEHIGLTLLDQLPALTTAA</sequence>
<keyword evidence="3" id="KW-0680">Restriction system</keyword>
<dbReference type="InterPro" id="IPR029063">
    <property type="entry name" value="SAM-dependent_MTases_sf"/>
</dbReference>
<dbReference type="GO" id="GO:0009307">
    <property type="term" value="P:DNA restriction-modification system"/>
    <property type="evidence" value="ECO:0007669"/>
    <property type="project" value="UniProtKB-KW"/>
</dbReference>
<evidence type="ECO:0000256" key="1">
    <source>
        <dbReference type="ARBA" id="ARBA00022603"/>
    </source>
</evidence>
<dbReference type="GO" id="GO:0032259">
    <property type="term" value="P:methylation"/>
    <property type="evidence" value="ECO:0007669"/>
    <property type="project" value="UniProtKB-KW"/>
</dbReference>
<dbReference type="SUPFAM" id="SSF53335">
    <property type="entry name" value="S-adenosyl-L-methionine-dependent methyltransferases"/>
    <property type="match status" value="1"/>
</dbReference>
<dbReference type="STRING" id="65499.SAMN04488000_115153"/>
<dbReference type="Pfam" id="PF00145">
    <property type="entry name" value="DNA_methylase"/>
    <property type="match status" value="1"/>
</dbReference>
<dbReference type="GO" id="GO:0008168">
    <property type="term" value="F:methyltransferase activity"/>
    <property type="evidence" value="ECO:0007669"/>
    <property type="project" value="UniProtKB-KW"/>
</dbReference>
<evidence type="ECO:0000256" key="2">
    <source>
        <dbReference type="ARBA" id="ARBA00022679"/>
    </source>
</evidence>
<keyword evidence="5" id="KW-1185">Reference proteome</keyword>
<name>A0A1H9UBP6_9PSEU</name>
<keyword evidence="2 4" id="KW-0808">Transferase</keyword>
<dbReference type="EMBL" id="FOFV01000015">
    <property type="protein sequence ID" value="SES06681.1"/>
    <property type="molecule type" value="Genomic_DNA"/>
</dbReference>
<dbReference type="RefSeq" id="WP_245786468.1">
    <property type="nucleotide sequence ID" value="NZ_FOFV01000015.1"/>
</dbReference>
<dbReference type="Proteomes" id="UP000199503">
    <property type="component" value="Unassembled WGS sequence"/>
</dbReference>
<reference evidence="5" key="1">
    <citation type="submission" date="2016-10" db="EMBL/GenBank/DDBJ databases">
        <authorList>
            <person name="Varghese N."/>
            <person name="Submissions S."/>
        </authorList>
    </citation>
    <scope>NUCLEOTIDE SEQUENCE [LARGE SCALE GENOMIC DNA]</scope>
    <source>
        <strain evidence="5">DSM 44437</strain>
    </source>
</reference>
<proteinExistence type="predicted"/>
<dbReference type="InterPro" id="IPR001525">
    <property type="entry name" value="C5_MeTfrase"/>
</dbReference>
<organism evidence="4 5">
    <name type="scientific">Lentzea albida</name>
    <dbReference type="NCBI Taxonomy" id="65499"/>
    <lineage>
        <taxon>Bacteria</taxon>
        <taxon>Bacillati</taxon>
        <taxon>Actinomycetota</taxon>
        <taxon>Actinomycetes</taxon>
        <taxon>Pseudonocardiales</taxon>
        <taxon>Pseudonocardiaceae</taxon>
        <taxon>Lentzea</taxon>
    </lineage>
</organism>
<evidence type="ECO:0000313" key="4">
    <source>
        <dbReference type="EMBL" id="SES06681.1"/>
    </source>
</evidence>